<comment type="caution">
    <text evidence="1">The sequence shown here is derived from an EMBL/GenBank/DDBJ whole genome shotgun (WGS) entry which is preliminary data.</text>
</comment>
<dbReference type="Proteomes" id="UP000054736">
    <property type="component" value="Unassembled WGS sequence"/>
</dbReference>
<dbReference type="InterPro" id="IPR008715">
    <property type="entry name" value="SAM-MeTfrase_NodS-like"/>
</dbReference>
<organism evidence="1 2">
    <name type="scientific">Legionella drozanskii LLAP-1</name>
    <dbReference type="NCBI Taxonomy" id="1212489"/>
    <lineage>
        <taxon>Bacteria</taxon>
        <taxon>Pseudomonadati</taxon>
        <taxon>Pseudomonadota</taxon>
        <taxon>Gammaproteobacteria</taxon>
        <taxon>Legionellales</taxon>
        <taxon>Legionellaceae</taxon>
        <taxon>Legionella</taxon>
    </lineage>
</organism>
<dbReference type="PATRIC" id="fig|1212489.4.peg.1968"/>
<dbReference type="EMBL" id="LNXY01000027">
    <property type="protein sequence ID" value="KTC85536.1"/>
    <property type="molecule type" value="Genomic_DNA"/>
</dbReference>
<name>A0A0W0SQA4_9GAMM</name>
<proteinExistence type="predicted"/>
<protein>
    <submittedName>
        <fullName evidence="1">Nodulation protein S (NodS)</fullName>
    </submittedName>
</protein>
<dbReference type="Pfam" id="PF05401">
    <property type="entry name" value="NodS"/>
    <property type="match status" value="1"/>
</dbReference>
<evidence type="ECO:0000313" key="1">
    <source>
        <dbReference type="EMBL" id="KTC85536.1"/>
    </source>
</evidence>
<dbReference type="Gene3D" id="3.40.50.150">
    <property type="entry name" value="Vaccinia Virus protein VP39"/>
    <property type="match status" value="1"/>
</dbReference>
<gene>
    <name evidence="1" type="ORF">Ldro_1861</name>
</gene>
<accession>A0A0W0SQA4</accession>
<reference evidence="1 2" key="1">
    <citation type="submission" date="2015-11" db="EMBL/GenBank/DDBJ databases">
        <title>Genomic analysis of 38 Legionella species identifies large and diverse effector repertoires.</title>
        <authorList>
            <person name="Burstein D."/>
            <person name="Amaro F."/>
            <person name="Zusman T."/>
            <person name="Lifshitz Z."/>
            <person name="Cohen O."/>
            <person name="Gilbert J.A."/>
            <person name="Pupko T."/>
            <person name="Shuman H.A."/>
            <person name="Segal G."/>
        </authorList>
    </citation>
    <scope>NUCLEOTIDE SEQUENCE [LARGE SCALE GENOMIC DNA]</scope>
    <source>
        <strain evidence="1 2">ATCC 700990</strain>
    </source>
</reference>
<dbReference type="InterPro" id="IPR029063">
    <property type="entry name" value="SAM-dependent_MTases_sf"/>
</dbReference>
<dbReference type="OrthoDB" id="116799at2"/>
<dbReference type="STRING" id="1212489.Ldro_1861"/>
<dbReference type="GO" id="GO:0008757">
    <property type="term" value="F:S-adenosylmethionine-dependent methyltransferase activity"/>
    <property type="evidence" value="ECO:0007669"/>
    <property type="project" value="InterPro"/>
</dbReference>
<sequence length="189" mass="22066">MRNKEADFFEAMYKKDPDPWKFASSEYELNRYKQIYNALNYKYYDLILEPACSIGVLTEQLSTLANSVKAFDISSRAVSLATKRCAHLSNVSISCNSIEDYSIERNADLIILSEIGYYFDSKRWRKIVTHLIEKSPKSTIFLASHWLGYSQDHNISGDEVHLIIHSINELSFEYGERNANFRIDRWKKK</sequence>
<evidence type="ECO:0000313" key="2">
    <source>
        <dbReference type="Proteomes" id="UP000054736"/>
    </source>
</evidence>
<dbReference type="AlphaFoldDB" id="A0A0W0SQA4"/>
<dbReference type="GO" id="GO:0009312">
    <property type="term" value="P:oligosaccharide biosynthetic process"/>
    <property type="evidence" value="ECO:0007669"/>
    <property type="project" value="InterPro"/>
</dbReference>
<dbReference type="SUPFAM" id="SSF53335">
    <property type="entry name" value="S-adenosyl-L-methionine-dependent methyltransferases"/>
    <property type="match status" value="1"/>
</dbReference>
<dbReference type="RefSeq" id="WP_058496163.1">
    <property type="nucleotide sequence ID" value="NZ_CAAAIU010000005.1"/>
</dbReference>
<keyword evidence="2" id="KW-1185">Reference proteome</keyword>